<organism evidence="2 3">
    <name type="scientific">Nocardia tengchongensis</name>
    <dbReference type="NCBI Taxonomy" id="2055889"/>
    <lineage>
        <taxon>Bacteria</taxon>
        <taxon>Bacillati</taxon>
        <taxon>Actinomycetota</taxon>
        <taxon>Actinomycetes</taxon>
        <taxon>Mycobacteriales</taxon>
        <taxon>Nocardiaceae</taxon>
        <taxon>Nocardia</taxon>
    </lineage>
</organism>
<feature type="transmembrane region" description="Helical" evidence="1">
    <location>
        <begin position="21"/>
        <end position="45"/>
    </location>
</feature>
<evidence type="ECO:0000313" key="2">
    <source>
        <dbReference type="EMBL" id="QVI23210.1"/>
    </source>
</evidence>
<protein>
    <recommendedName>
        <fullName evidence="4">ABC-2 type transport system permease protein</fullName>
    </recommendedName>
</protein>
<feature type="transmembrane region" description="Helical" evidence="1">
    <location>
        <begin position="171"/>
        <end position="190"/>
    </location>
</feature>
<keyword evidence="3" id="KW-1185">Reference proteome</keyword>
<dbReference type="EMBL" id="CP074371">
    <property type="protein sequence ID" value="QVI23210.1"/>
    <property type="molecule type" value="Genomic_DNA"/>
</dbReference>
<feature type="transmembrane region" description="Helical" evidence="1">
    <location>
        <begin position="131"/>
        <end position="159"/>
    </location>
</feature>
<accession>A0ABX8CTH0</accession>
<feature type="transmembrane region" description="Helical" evidence="1">
    <location>
        <begin position="303"/>
        <end position="323"/>
    </location>
</feature>
<dbReference type="Proteomes" id="UP000683310">
    <property type="component" value="Chromosome"/>
</dbReference>
<dbReference type="RefSeq" id="WP_213559282.1">
    <property type="nucleotide sequence ID" value="NZ_JBFAJM010000001.1"/>
</dbReference>
<feature type="transmembrane region" description="Helical" evidence="1">
    <location>
        <begin position="329"/>
        <end position="350"/>
    </location>
</feature>
<feature type="transmembrane region" description="Helical" evidence="1">
    <location>
        <begin position="480"/>
        <end position="501"/>
    </location>
</feature>
<name>A0ABX8CTH0_9NOCA</name>
<sequence>MVGVLIRMRLRITARSMREGRAALNFWLGTLFGVLAAIATALIIATAHETVHGGVTIAAALYGAWTLGWICGPVLTGSSDETLQPEQFRLLPLTPRQLAYGLGAAAFVGPAPIVNLIAFGGLVLLAAQIGWGATVIAALGVVLQLVFVVLLARTVVAWLGAAMRSRRGKDLGVLFAALIGLAYYPLNLLISTIGPKLDGDHGGLSVALRAVPSGWAPYAVEAAARGNYLLALVPLLGLALLSLVLWQSWAVLLERRLTTPAAPESQVLDSGGGLLDRFLPTTPVGAVVAKELRTWWRDGRRRAALIPLLIIGFVLPIFLSVRAGGSGTIPFSGAFVVWLATMSSTNLYGFDGTAVWQTLVTPGAARADVRGRAYAWALLVAPLALLATLILPGALGRTQLYPWALSTLPVLFGVGMGAVVYLSTHAAFALPPQRGNPFAGTGNPGCMKMLMQLAVGVVQLLATAPVLAILGIGAALHNPLIQWAALPIGVLLGIVAALLGIRLATTRLAARGPELLAEVKPR</sequence>
<feature type="transmembrane region" description="Helical" evidence="1">
    <location>
        <begin position="403"/>
        <end position="430"/>
    </location>
</feature>
<evidence type="ECO:0000256" key="1">
    <source>
        <dbReference type="SAM" id="Phobius"/>
    </source>
</evidence>
<evidence type="ECO:0008006" key="4">
    <source>
        <dbReference type="Google" id="ProtNLM"/>
    </source>
</evidence>
<feature type="transmembrane region" description="Helical" evidence="1">
    <location>
        <begin position="57"/>
        <end position="77"/>
    </location>
</feature>
<keyword evidence="1" id="KW-0812">Transmembrane</keyword>
<keyword evidence="1" id="KW-1133">Transmembrane helix</keyword>
<evidence type="ECO:0000313" key="3">
    <source>
        <dbReference type="Proteomes" id="UP000683310"/>
    </source>
</evidence>
<reference evidence="2 3" key="1">
    <citation type="submission" date="2021-04" db="EMBL/GenBank/DDBJ databases">
        <title>Nocardia tengchongensis.</title>
        <authorList>
            <person name="Zhuang k."/>
            <person name="Ran Y."/>
            <person name="Li W."/>
        </authorList>
    </citation>
    <scope>NUCLEOTIDE SEQUENCE [LARGE SCALE GENOMIC DNA]</scope>
    <source>
        <strain evidence="2 3">CFH S0057</strain>
    </source>
</reference>
<proteinExistence type="predicted"/>
<gene>
    <name evidence="2" type="ORF">KHQ06_10045</name>
</gene>
<feature type="transmembrane region" description="Helical" evidence="1">
    <location>
        <begin position="98"/>
        <end position="125"/>
    </location>
</feature>
<feature type="transmembrane region" description="Helical" evidence="1">
    <location>
        <begin position="450"/>
        <end position="474"/>
    </location>
</feature>
<feature type="transmembrane region" description="Helical" evidence="1">
    <location>
        <begin position="228"/>
        <end position="246"/>
    </location>
</feature>
<dbReference type="GeneID" id="300987864"/>
<keyword evidence="1" id="KW-0472">Membrane</keyword>
<feature type="transmembrane region" description="Helical" evidence="1">
    <location>
        <begin position="371"/>
        <end position="391"/>
    </location>
</feature>